<organism evidence="2 3">
    <name type="scientific">Hibiscus sabdariffa</name>
    <name type="common">roselle</name>
    <dbReference type="NCBI Taxonomy" id="183260"/>
    <lineage>
        <taxon>Eukaryota</taxon>
        <taxon>Viridiplantae</taxon>
        <taxon>Streptophyta</taxon>
        <taxon>Embryophyta</taxon>
        <taxon>Tracheophyta</taxon>
        <taxon>Spermatophyta</taxon>
        <taxon>Magnoliopsida</taxon>
        <taxon>eudicotyledons</taxon>
        <taxon>Gunneridae</taxon>
        <taxon>Pentapetalae</taxon>
        <taxon>rosids</taxon>
        <taxon>malvids</taxon>
        <taxon>Malvales</taxon>
        <taxon>Malvaceae</taxon>
        <taxon>Malvoideae</taxon>
        <taxon>Hibiscus</taxon>
    </lineage>
</organism>
<dbReference type="SUPFAM" id="SSF53098">
    <property type="entry name" value="Ribonuclease H-like"/>
    <property type="match status" value="1"/>
</dbReference>
<comment type="caution">
    <text evidence="2">The sequence shown here is derived from an EMBL/GenBank/DDBJ whole genome shotgun (WGS) entry which is preliminary data.</text>
</comment>
<dbReference type="EMBL" id="JBBPBN010000006">
    <property type="protein sequence ID" value="KAK9035311.1"/>
    <property type="molecule type" value="Genomic_DNA"/>
</dbReference>
<dbReference type="Proteomes" id="UP001396334">
    <property type="component" value="Unassembled WGS sequence"/>
</dbReference>
<dbReference type="PANTHER" id="PTHR47074:SF61">
    <property type="entry name" value="RNASE H TYPE-1 DOMAIN-CONTAINING PROTEIN"/>
    <property type="match status" value="1"/>
</dbReference>
<protein>
    <recommendedName>
        <fullName evidence="1">RNase H type-1 domain-containing protein</fullName>
    </recommendedName>
</protein>
<dbReference type="Pfam" id="PF13456">
    <property type="entry name" value="RVT_3"/>
    <property type="match status" value="1"/>
</dbReference>
<dbReference type="PANTHER" id="PTHR47074">
    <property type="entry name" value="BNAC02G40300D PROTEIN"/>
    <property type="match status" value="1"/>
</dbReference>
<dbReference type="InterPro" id="IPR044730">
    <property type="entry name" value="RNase_H-like_dom_plant"/>
</dbReference>
<dbReference type="InterPro" id="IPR012337">
    <property type="entry name" value="RNaseH-like_sf"/>
</dbReference>
<evidence type="ECO:0000259" key="1">
    <source>
        <dbReference type="Pfam" id="PF13456"/>
    </source>
</evidence>
<dbReference type="InterPro" id="IPR036397">
    <property type="entry name" value="RNaseH_sf"/>
</dbReference>
<gene>
    <name evidence="2" type="ORF">V6N11_077353</name>
</gene>
<evidence type="ECO:0000313" key="2">
    <source>
        <dbReference type="EMBL" id="KAK9035311.1"/>
    </source>
</evidence>
<proteinExistence type="predicted"/>
<dbReference type="InterPro" id="IPR002156">
    <property type="entry name" value="RNaseH_domain"/>
</dbReference>
<evidence type="ECO:0000313" key="3">
    <source>
        <dbReference type="Proteomes" id="UP001396334"/>
    </source>
</evidence>
<name>A0ABR2TCV7_9ROSI</name>
<keyword evidence="3" id="KW-1185">Reference proteome</keyword>
<dbReference type="InterPro" id="IPR052929">
    <property type="entry name" value="RNase_H-like_EbsB-rel"/>
</dbReference>
<reference evidence="2 3" key="1">
    <citation type="journal article" date="2024" name="G3 (Bethesda)">
        <title>Genome assembly of Hibiscus sabdariffa L. provides insights into metabolisms of medicinal natural products.</title>
        <authorList>
            <person name="Kim T."/>
        </authorList>
    </citation>
    <scope>NUCLEOTIDE SEQUENCE [LARGE SCALE GENOMIC DNA]</scope>
    <source>
        <strain evidence="2">TK-2024</strain>
        <tissue evidence="2">Old leaves</tissue>
    </source>
</reference>
<accession>A0ABR2TCV7</accession>
<dbReference type="CDD" id="cd06222">
    <property type="entry name" value="RNase_H_like"/>
    <property type="match status" value="1"/>
</dbReference>
<sequence length="234" mass="25522">MSSASAHFSRSPLPLAHHNSLDVFAGWFVQLDGRQQALLVITYWAIWYAKNKLIYKGSICSIPATSTFIQAFILEIESLVVVSAPKPVPKDVKWFPPDNNSIKINFDASFNISTNSSVTGIVARNFQGLVMAACTFSHSAVTDAFTAEALACETAVTFVSDLGFNSVQVEGDSLSIIKKLNATTMDRSLLSPIISDIQNLRGSFDSITFSFVSWKGNMVAHELAKLGTQFSEPM</sequence>
<feature type="domain" description="RNase H type-1" evidence="1">
    <location>
        <begin position="105"/>
        <end position="226"/>
    </location>
</feature>
<dbReference type="Gene3D" id="3.30.420.10">
    <property type="entry name" value="Ribonuclease H-like superfamily/Ribonuclease H"/>
    <property type="match status" value="1"/>
</dbReference>